<dbReference type="Pfam" id="PF01464">
    <property type="entry name" value="SLT"/>
    <property type="match status" value="1"/>
</dbReference>
<sequence length="312" mass="33996">MPSWNKKILLGLCLAFSLLALTGMSKKPMGEGKVASFFKSLFAPFSRGFNTMGCSQCTANRTRYETPELGSNAPQWHYAPGGASYTEYTMAAIKKEGLGQLNPIDGQHYCPNWNKLSVAQREQFWLQFASKLAEIESGFETNLSFRETRGASTGDMSIGLFQMSKGNCPWLRTHDDCRDPKKNIDCAINRMKSIVSNNGYIGSDYNKGLGVMWQPINDHPKHYVNQTKANKAAILRYTRNLPVCTGKPAVPLKEEQAAERAAAEAAAKKAAADKAAADKAAADKAAADKAAADKAAAEKAAQEKENAVKENN</sequence>
<dbReference type="SUPFAM" id="SSF53955">
    <property type="entry name" value="Lysozyme-like"/>
    <property type="match status" value="1"/>
</dbReference>
<feature type="region of interest" description="Disordered" evidence="1">
    <location>
        <begin position="265"/>
        <end position="312"/>
    </location>
</feature>
<dbReference type="EMBL" id="CP093442">
    <property type="protein sequence ID" value="UOF00901.1"/>
    <property type="molecule type" value="Genomic_DNA"/>
</dbReference>
<proteinExistence type="predicted"/>
<dbReference type="Proteomes" id="UP000830116">
    <property type="component" value="Chromosome"/>
</dbReference>
<evidence type="ECO:0000313" key="3">
    <source>
        <dbReference type="EMBL" id="UOF00901.1"/>
    </source>
</evidence>
<evidence type="ECO:0000313" key="4">
    <source>
        <dbReference type="Proteomes" id="UP000830116"/>
    </source>
</evidence>
<protein>
    <submittedName>
        <fullName evidence="3">Transglycosylase SLT domain-containing protein</fullName>
    </submittedName>
</protein>
<keyword evidence="4" id="KW-1185">Reference proteome</keyword>
<name>A0ABY4CB49_9BACT</name>
<organism evidence="3 4">
    <name type="scientific">Bdellovibrio reynosensis</name>
    <dbReference type="NCBI Taxonomy" id="2835041"/>
    <lineage>
        <taxon>Bacteria</taxon>
        <taxon>Pseudomonadati</taxon>
        <taxon>Bdellovibrionota</taxon>
        <taxon>Bdellovibrionia</taxon>
        <taxon>Bdellovibrionales</taxon>
        <taxon>Pseudobdellovibrionaceae</taxon>
        <taxon>Bdellovibrio</taxon>
    </lineage>
</organism>
<accession>A0ABY4CB49</accession>
<evidence type="ECO:0000259" key="2">
    <source>
        <dbReference type="Pfam" id="PF01464"/>
    </source>
</evidence>
<evidence type="ECO:0000256" key="1">
    <source>
        <dbReference type="SAM" id="MobiDB-lite"/>
    </source>
</evidence>
<reference evidence="3" key="1">
    <citation type="submission" date="2022-03" db="EMBL/GenBank/DDBJ databases">
        <title>Genome Identification and Characterization of new species Bdellovibrio reynosense LBG001 sp. nov. from a Mexico soil sample.</title>
        <authorList>
            <person name="Camilli A."/>
            <person name="Ajao Y."/>
            <person name="Guo X."/>
        </authorList>
    </citation>
    <scope>NUCLEOTIDE SEQUENCE</scope>
    <source>
        <strain evidence="3">LBG001</strain>
    </source>
</reference>
<dbReference type="InterPro" id="IPR008258">
    <property type="entry name" value="Transglycosylase_SLT_dom_1"/>
</dbReference>
<gene>
    <name evidence="3" type="ORF">MNR06_14460</name>
</gene>
<feature type="domain" description="Transglycosylase SLT" evidence="2">
    <location>
        <begin position="119"/>
        <end position="216"/>
    </location>
</feature>
<dbReference type="InterPro" id="IPR023346">
    <property type="entry name" value="Lysozyme-like_dom_sf"/>
</dbReference>
<dbReference type="RefSeq" id="WP_243537083.1">
    <property type="nucleotide sequence ID" value="NZ_CP093442.1"/>
</dbReference>